<sequence length="115" mass="13228">MLLAVLICSTALASHDEYEELHQPQPYKFGYEIKDHHGSQHRQEHGDGHGHVQGSYGYIDDKGTHREVHYVADHNGFRATVKTNEPGTENQNPAHIEFHSNAHHSLHHDEYHQHE</sequence>
<dbReference type="InterPro" id="IPR050468">
    <property type="entry name" value="Cuticle_Struct_Prot"/>
</dbReference>
<evidence type="ECO:0000256" key="2">
    <source>
        <dbReference type="SAM" id="MobiDB-lite"/>
    </source>
</evidence>
<evidence type="ECO:0000313" key="3">
    <source>
        <dbReference type="EMBL" id="GFY73260.1"/>
    </source>
</evidence>
<dbReference type="Proteomes" id="UP000886998">
    <property type="component" value="Unassembled WGS sequence"/>
</dbReference>
<evidence type="ECO:0000313" key="4">
    <source>
        <dbReference type="Proteomes" id="UP000886998"/>
    </source>
</evidence>
<accession>A0A8X6YLY5</accession>
<comment type="caution">
    <text evidence="3">The sequence shown here is derived from an EMBL/GenBank/DDBJ whole genome shotgun (WGS) entry which is preliminary data.</text>
</comment>
<gene>
    <name evidence="3" type="primary">NCL1_04744</name>
    <name evidence="3" type="ORF">TNIN_82711</name>
</gene>
<protein>
    <submittedName>
        <fullName evidence="3">Cuticle protein 16.8</fullName>
    </submittedName>
</protein>
<feature type="compositionally biased region" description="Basic and acidic residues" evidence="2">
    <location>
        <begin position="37"/>
        <end position="50"/>
    </location>
</feature>
<reference evidence="3" key="1">
    <citation type="submission" date="2020-08" db="EMBL/GenBank/DDBJ databases">
        <title>Multicomponent nature underlies the extraordinary mechanical properties of spider dragline silk.</title>
        <authorList>
            <person name="Kono N."/>
            <person name="Nakamura H."/>
            <person name="Mori M."/>
            <person name="Yoshida Y."/>
            <person name="Ohtoshi R."/>
            <person name="Malay A.D."/>
            <person name="Moran D.A.P."/>
            <person name="Tomita M."/>
            <person name="Numata K."/>
            <person name="Arakawa K."/>
        </authorList>
    </citation>
    <scope>NUCLEOTIDE SEQUENCE</scope>
</reference>
<keyword evidence="1" id="KW-0193">Cuticle</keyword>
<dbReference type="PANTHER" id="PTHR10380:SF235">
    <property type="entry name" value="CUTICULAR PROTEIN 73D, ISOFORM B"/>
    <property type="match status" value="1"/>
</dbReference>
<dbReference type="Pfam" id="PF00379">
    <property type="entry name" value="Chitin_bind_4"/>
    <property type="match status" value="1"/>
</dbReference>
<dbReference type="PROSITE" id="PS51155">
    <property type="entry name" value="CHIT_BIND_RR_2"/>
    <property type="match status" value="1"/>
</dbReference>
<dbReference type="OrthoDB" id="6433771at2759"/>
<organism evidence="3 4">
    <name type="scientific">Trichonephila inaurata madagascariensis</name>
    <dbReference type="NCBI Taxonomy" id="2747483"/>
    <lineage>
        <taxon>Eukaryota</taxon>
        <taxon>Metazoa</taxon>
        <taxon>Ecdysozoa</taxon>
        <taxon>Arthropoda</taxon>
        <taxon>Chelicerata</taxon>
        <taxon>Arachnida</taxon>
        <taxon>Araneae</taxon>
        <taxon>Araneomorphae</taxon>
        <taxon>Entelegynae</taxon>
        <taxon>Araneoidea</taxon>
        <taxon>Nephilidae</taxon>
        <taxon>Trichonephila</taxon>
        <taxon>Trichonephila inaurata</taxon>
    </lineage>
</organism>
<dbReference type="EMBL" id="BMAV01019954">
    <property type="protein sequence ID" value="GFY73260.1"/>
    <property type="molecule type" value="Genomic_DNA"/>
</dbReference>
<dbReference type="AlphaFoldDB" id="A0A8X6YLY5"/>
<dbReference type="InterPro" id="IPR000618">
    <property type="entry name" value="Insect_cuticle"/>
</dbReference>
<name>A0A8X6YLY5_9ARAC</name>
<proteinExistence type="predicted"/>
<keyword evidence="4" id="KW-1185">Reference proteome</keyword>
<evidence type="ECO:0000256" key="1">
    <source>
        <dbReference type="PROSITE-ProRule" id="PRU00497"/>
    </source>
</evidence>
<dbReference type="PRINTS" id="PR00947">
    <property type="entry name" value="CUTICLE"/>
</dbReference>
<dbReference type="PANTHER" id="PTHR10380">
    <property type="entry name" value="CUTICLE PROTEIN"/>
    <property type="match status" value="1"/>
</dbReference>
<feature type="region of interest" description="Disordered" evidence="2">
    <location>
        <begin position="37"/>
        <end position="60"/>
    </location>
</feature>
<dbReference type="GO" id="GO:0008010">
    <property type="term" value="F:structural constituent of chitin-based larval cuticle"/>
    <property type="evidence" value="ECO:0007669"/>
    <property type="project" value="TreeGrafter"/>
</dbReference>
<dbReference type="GO" id="GO:0062129">
    <property type="term" value="C:chitin-based extracellular matrix"/>
    <property type="evidence" value="ECO:0007669"/>
    <property type="project" value="TreeGrafter"/>
</dbReference>